<evidence type="ECO:0000256" key="1">
    <source>
        <dbReference type="ARBA" id="ARBA00001670"/>
    </source>
</evidence>
<dbReference type="GO" id="GO:0070004">
    <property type="term" value="F:cysteine-type exopeptidase activity"/>
    <property type="evidence" value="ECO:0007669"/>
    <property type="project" value="InterPro"/>
</dbReference>
<evidence type="ECO:0000313" key="7">
    <source>
        <dbReference type="EMBL" id="HIW70259.1"/>
    </source>
</evidence>
<evidence type="ECO:0000313" key="8">
    <source>
        <dbReference type="Proteomes" id="UP000886878"/>
    </source>
</evidence>
<name>A0A9D1U4E5_9LACO</name>
<dbReference type="Gene3D" id="3.60.60.10">
    <property type="entry name" value="Penicillin V Acylase, Chain A"/>
    <property type="match status" value="1"/>
</dbReference>
<dbReference type="PANTHER" id="PTHR12994:SF17">
    <property type="entry name" value="LD30995P"/>
    <property type="match status" value="1"/>
</dbReference>
<evidence type="ECO:0000256" key="4">
    <source>
        <dbReference type="ARBA" id="ARBA00022801"/>
    </source>
</evidence>
<organism evidence="7 8">
    <name type="scientific">Candidatus Limosilactobacillus merdipullorum</name>
    <dbReference type="NCBI Taxonomy" id="2838653"/>
    <lineage>
        <taxon>Bacteria</taxon>
        <taxon>Bacillati</taxon>
        <taxon>Bacillota</taxon>
        <taxon>Bacilli</taxon>
        <taxon>Lactobacillales</taxon>
        <taxon>Lactobacillaceae</taxon>
        <taxon>Limosilactobacillus</taxon>
    </lineage>
</organism>
<evidence type="ECO:0000256" key="2">
    <source>
        <dbReference type="ARBA" id="ARBA00007225"/>
    </source>
</evidence>
<comment type="similarity">
    <text evidence="2 6">Belongs to the peptidase C69 family.</text>
</comment>
<dbReference type="InterPro" id="IPR047804">
    <property type="entry name" value="C69_dipept_A-like"/>
</dbReference>
<dbReference type="Proteomes" id="UP000886878">
    <property type="component" value="Unassembled WGS sequence"/>
</dbReference>
<reference evidence="7" key="1">
    <citation type="journal article" date="2021" name="PeerJ">
        <title>Extensive microbial diversity within the chicken gut microbiome revealed by metagenomics and culture.</title>
        <authorList>
            <person name="Gilroy R."/>
            <person name="Ravi A."/>
            <person name="Getino M."/>
            <person name="Pursley I."/>
            <person name="Horton D.L."/>
            <person name="Alikhan N.F."/>
            <person name="Baker D."/>
            <person name="Gharbi K."/>
            <person name="Hall N."/>
            <person name="Watson M."/>
            <person name="Adriaenssens E.M."/>
            <person name="Foster-Nyarko E."/>
            <person name="Jarju S."/>
            <person name="Secka A."/>
            <person name="Antonio M."/>
            <person name="Oren A."/>
            <person name="Chaudhuri R.R."/>
            <person name="La Ragione R."/>
            <person name="Hildebrand F."/>
            <person name="Pallen M.J."/>
        </authorList>
    </citation>
    <scope>NUCLEOTIDE SEQUENCE</scope>
    <source>
        <strain evidence="7">ChiHejej3B27-2180</strain>
    </source>
</reference>
<reference evidence="7" key="2">
    <citation type="submission" date="2021-04" db="EMBL/GenBank/DDBJ databases">
        <authorList>
            <person name="Gilroy R."/>
        </authorList>
    </citation>
    <scope>NUCLEOTIDE SEQUENCE</scope>
    <source>
        <strain evidence="7">ChiHejej3B27-2180</strain>
    </source>
</reference>
<dbReference type="PANTHER" id="PTHR12994">
    <property type="entry name" value="SECERNIN"/>
    <property type="match status" value="1"/>
</dbReference>
<proteinExistence type="inferred from homology"/>
<dbReference type="InterPro" id="IPR005322">
    <property type="entry name" value="Peptidase_C69"/>
</dbReference>
<dbReference type="EMBL" id="DXGK01000047">
    <property type="protein sequence ID" value="HIW70259.1"/>
    <property type="molecule type" value="Genomic_DNA"/>
</dbReference>
<keyword evidence="5 6" id="KW-0224">Dipeptidase</keyword>
<dbReference type="GO" id="GO:0016805">
    <property type="term" value="F:dipeptidase activity"/>
    <property type="evidence" value="ECO:0007669"/>
    <property type="project" value="UniProtKB-KW"/>
</dbReference>
<evidence type="ECO:0000256" key="6">
    <source>
        <dbReference type="RuleBase" id="RU364089"/>
    </source>
</evidence>
<comment type="catalytic activity">
    <reaction evidence="1">
        <text>an L-aminoacyl-L-amino acid + H2O = 2 an L-alpha-amino acid</text>
        <dbReference type="Rhea" id="RHEA:48940"/>
        <dbReference type="ChEBI" id="CHEBI:15377"/>
        <dbReference type="ChEBI" id="CHEBI:59869"/>
        <dbReference type="ChEBI" id="CHEBI:77460"/>
        <dbReference type="EC" id="3.4.13.19"/>
    </reaction>
</comment>
<protein>
    <recommendedName>
        <fullName evidence="6">Dipeptidase</fullName>
        <ecNumber evidence="6">3.4.-.-</ecNumber>
    </recommendedName>
</protein>
<keyword evidence="3 6" id="KW-0645">Protease</keyword>
<dbReference type="EC" id="3.4.-.-" evidence="6"/>
<keyword evidence="4 6" id="KW-0378">Hydrolase</keyword>
<sequence>MAKHIATCTSFLAGKDATIDGSLMVGRNVDTFGPIDPQKVKIYPAYHDEHRVVKSYLNKFEGDVPTSGYRYQGVPNLDSNFRKEGVFDESGFNEKGVGMSATESVYANERVLAIDPLDTERGVNEDVIVAMTLPYADSARDAVTRLGKVIAKYGSAEGNGVAFVDENDIWYMEIVTGHHWVAQRIPDDAYAVTGNRVAIQQVNFDDPQNFMWSEGIQKFVSDNNLNPDKHGWDFRHIFGTATTFDTHYNTPRQWYGHLLMNPDQQYEPTDFDLPFISRTDHKITLEDIQTYLGSHYENTPYDPLGKGSADDKVRFRPIGLNRTQNSHVLQVNPAMPQYANHIMWLCLGVPTFTPFVPFFSEATTISQTYAVTPTSLNMNLRSAYWMYRVLSETVESYYSEFLQDDLDYLKAAREYLYRWVKTTAQHVADEGMDREQADTFLSDEMAKMNREMGKRTKDLLSKLLMHGMGLSKLTFKMDKNL</sequence>
<comment type="caution">
    <text evidence="7">The sequence shown here is derived from an EMBL/GenBank/DDBJ whole genome shotgun (WGS) entry which is preliminary data.</text>
</comment>
<gene>
    <name evidence="7" type="ORF">H9876_02605</name>
</gene>
<dbReference type="Pfam" id="PF03577">
    <property type="entry name" value="Peptidase_C69"/>
    <property type="match status" value="1"/>
</dbReference>
<accession>A0A9D1U4E5</accession>
<dbReference type="NCBIfam" id="NF033678">
    <property type="entry name" value="C69_fam_dipept"/>
    <property type="match status" value="1"/>
</dbReference>
<evidence type="ECO:0000256" key="3">
    <source>
        <dbReference type="ARBA" id="ARBA00022670"/>
    </source>
</evidence>
<dbReference type="AlphaFoldDB" id="A0A9D1U4E5"/>
<evidence type="ECO:0000256" key="5">
    <source>
        <dbReference type="ARBA" id="ARBA00022997"/>
    </source>
</evidence>
<dbReference type="GO" id="GO:0006508">
    <property type="term" value="P:proteolysis"/>
    <property type="evidence" value="ECO:0007669"/>
    <property type="project" value="UniProtKB-KW"/>
</dbReference>